<dbReference type="AlphaFoldDB" id="A0A4W5KTF3"/>
<dbReference type="Gene3D" id="1.10.287.370">
    <property type="match status" value="1"/>
</dbReference>
<keyword evidence="11" id="KW-0539">Nucleus</keyword>
<dbReference type="GO" id="GO:0005634">
    <property type="term" value="C:nucleus"/>
    <property type="evidence" value="ECO:0007669"/>
    <property type="project" value="UniProtKB-SubCell"/>
</dbReference>
<evidence type="ECO:0000313" key="20">
    <source>
        <dbReference type="Ensembl" id="ENSHHUP00000019862.1"/>
    </source>
</evidence>
<feature type="region of interest" description="Disordered" evidence="19">
    <location>
        <begin position="389"/>
        <end position="412"/>
    </location>
</feature>
<evidence type="ECO:0000256" key="8">
    <source>
        <dbReference type="ARBA" id="ARBA00023015"/>
    </source>
</evidence>
<reference evidence="20" key="3">
    <citation type="submission" date="2025-09" db="UniProtKB">
        <authorList>
            <consortium name="Ensembl"/>
        </authorList>
    </citation>
    <scope>IDENTIFICATION</scope>
</reference>
<sequence>MAERNKRNIEVPQGVDRLRVEHKKVVQGCKGQIQHWATVKGDYETLEDRLKTLPDQVSYDIMVPFGPLAFMPGKLVHTNEITVLLGDNWFAKCSAKQAKKLVEHRKKYVNSALDDLHKTRKNFEARVGFTEDLEKLSGAKGDYVDIREEVGSIEEMVRKGKQRVALKPHSKPKMEAVVKIEEEEDQEGGGEGDGGSRRGVLSEEELWARLDELEAQEEQEEEHHRINTGKNTMFKFSELKEQKQQAKRKKKNGNGHSHHGLHNITTPTDLYRLFVDVKNGEPIPRKSILKSRSRESSVCSDTSESSAADFEERRTFGRTLSHDENTYSDTSDGITEEDSPTGVPLHTTSSFQAFSGTVVEKELIPLSIPQFTIALPALPTIPERKLEEVAPEAPQEAPKRVSKFKAARLQQK</sequence>
<dbReference type="CDD" id="cd23159">
    <property type="entry name" value="Prefoldin_URI1"/>
    <property type="match status" value="1"/>
</dbReference>
<evidence type="ECO:0000256" key="9">
    <source>
        <dbReference type="ARBA" id="ARBA00023128"/>
    </source>
</evidence>
<evidence type="ECO:0000256" key="2">
    <source>
        <dbReference type="ARBA" id="ARBA00004173"/>
    </source>
</evidence>
<dbReference type="InterPro" id="IPR009053">
    <property type="entry name" value="Prefoldin"/>
</dbReference>
<evidence type="ECO:0000256" key="3">
    <source>
        <dbReference type="ARBA" id="ARBA00004279"/>
    </source>
</evidence>
<organism evidence="20 21">
    <name type="scientific">Hucho hucho</name>
    <name type="common">huchen</name>
    <dbReference type="NCBI Taxonomy" id="62062"/>
    <lineage>
        <taxon>Eukaryota</taxon>
        <taxon>Metazoa</taxon>
        <taxon>Chordata</taxon>
        <taxon>Craniata</taxon>
        <taxon>Vertebrata</taxon>
        <taxon>Euteleostomi</taxon>
        <taxon>Actinopterygii</taxon>
        <taxon>Neopterygii</taxon>
        <taxon>Teleostei</taxon>
        <taxon>Protacanthopterygii</taxon>
        <taxon>Salmoniformes</taxon>
        <taxon>Salmonidae</taxon>
        <taxon>Salmoninae</taxon>
        <taxon>Hucho</taxon>
    </lineage>
</organism>
<dbReference type="Proteomes" id="UP000314982">
    <property type="component" value="Unassembled WGS sequence"/>
</dbReference>
<dbReference type="GO" id="GO:0003682">
    <property type="term" value="F:chromatin binding"/>
    <property type="evidence" value="ECO:0007669"/>
    <property type="project" value="TreeGrafter"/>
</dbReference>
<dbReference type="InterPro" id="IPR052255">
    <property type="entry name" value="RNA_pol_II_subunit5-mediator"/>
</dbReference>
<evidence type="ECO:0000256" key="1">
    <source>
        <dbReference type="ARBA" id="ARBA00004123"/>
    </source>
</evidence>
<dbReference type="PANTHER" id="PTHR15111">
    <property type="entry name" value="RNA POLYMERASE II SUBUNIT 5-MEDIATING PROTEIN NNX3"/>
    <property type="match status" value="1"/>
</dbReference>
<feature type="region of interest" description="Disordered" evidence="19">
    <location>
        <begin position="240"/>
        <end position="264"/>
    </location>
</feature>
<dbReference type="Ensembl" id="ENSHHUT00000020596.1">
    <property type="protein sequence ID" value="ENSHHUP00000019862.1"/>
    <property type="gene ID" value="ENSHHUG00000012437.1"/>
</dbReference>
<comment type="function">
    <text evidence="15">Plays a central role in maintaining S6K1 signaling and BAD phosphorylation under normal growth conditions thereby protecting cells from potential deleterious effects of sustained S6K1 signaling. The URI1-PPP1CC complex acts as a central component of a negative feedback mechanism that counteracts excessive S6K1 survival signaling to BAD in response to growth factors. Mediates inhibition of PPP1CC phosphatase activity in mitochondria. Coordinates the regulation of nutrient-sensitive gene expression availability in a mTOR-dependent manner. Seems to be a scaffolding protein able to assemble a prefoldin-like complex that contains PFDs and proteins with roles in transcription and ubiquitination.</text>
</comment>
<evidence type="ECO:0000256" key="15">
    <source>
        <dbReference type="ARBA" id="ARBA00053952"/>
    </source>
</evidence>
<comment type="subcellular location">
    <subcellularLocation>
        <location evidence="3">Cell projection</location>
        <location evidence="3">Dendrite</location>
    </subcellularLocation>
    <subcellularLocation>
        <location evidence="4">Cytoplasm</location>
    </subcellularLocation>
    <subcellularLocation>
        <location evidence="2">Mitochondrion</location>
    </subcellularLocation>
    <subcellularLocation>
        <location evidence="1">Nucleus</location>
    </subcellularLocation>
</comment>
<reference evidence="21" key="1">
    <citation type="submission" date="2018-06" db="EMBL/GenBank/DDBJ databases">
        <title>Genome assembly of Danube salmon.</title>
        <authorList>
            <person name="Macqueen D.J."/>
            <person name="Gundappa M.K."/>
        </authorList>
    </citation>
    <scope>NUCLEOTIDE SEQUENCE [LARGE SCALE GENOMIC DNA]</scope>
</reference>
<keyword evidence="13" id="KW-0966">Cell projection</keyword>
<feature type="compositionally biased region" description="Basic residues" evidence="19">
    <location>
        <begin position="245"/>
        <end position="261"/>
    </location>
</feature>
<dbReference type="GO" id="GO:0030425">
    <property type="term" value="C:dendrite"/>
    <property type="evidence" value="ECO:0007669"/>
    <property type="project" value="UniProtKB-SubCell"/>
</dbReference>
<name>A0A4W5KTF3_9TELE</name>
<dbReference type="SUPFAM" id="SSF46579">
    <property type="entry name" value="Prefoldin"/>
    <property type="match status" value="1"/>
</dbReference>
<keyword evidence="6" id="KW-0678">Repressor</keyword>
<feature type="compositionally biased region" description="Basic and acidic residues" evidence="19">
    <location>
        <begin position="310"/>
        <end position="325"/>
    </location>
</feature>
<keyword evidence="10" id="KW-0804">Transcription</keyword>
<feature type="region of interest" description="Disordered" evidence="19">
    <location>
        <begin position="292"/>
        <end position="348"/>
    </location>
</feature>
<dbReference type="Pfam" id="PF02996">
    <property type="entry name" value="Prefoldin"/>
    <property type="match status" value="1"/>
</dbReference>
<keyword evidence="5" id="KW-0963">Cytoplasm</keyword>
<evidence type="ECO:0000256" key="5">
    <source>
        <dbReference type="ARBA" id="ARBA00022490"/>
    </source>
</evidence>
<keyword evidence="7" id="KW-0597">Phosphoprotein</keyword>
<keyword evidence="9" id="KW-0496">Mitochondrion</keyword>
<proteinExistence type="inferred from homology"/>
<evidence type="ECO:0000256" key="16">
    <source>
        <dbReference type="ARBA" id="ARBA00064379"/>
    </source>
</evidence>
<dbReference type="InterPro" id="IPR004127">
    <property type="entry name" value="Prefoldin_subunit_alpha"/>
</dbReference>
<evidence type="ECO:0000256" key="14">
    <source>
        <dbReference type="ARBA" id="ARBA00038295"/>
    </source>
</evidence>
<feature type="compositionally biased region" description="Low complexity" evidence="19">
    <location>
        <begin position="296"/>
        <end position="306"/>
    </location>
</feature>
<keyword evidence="21" id="KW-1185">Reference proteome</keyword>
<evidence type="ECO:0000313" key="21">
    <source>
        <dbReference type="Proteomes" id="UP000314982"/>
    </source>
</evidence>
<evidence type="ECO:0000256" key="4">
    <source>
        <dbReference type="ARBA" id="ARBA00004496"/>
    </source>
</evidence>
<evidence type="ECO:0000256" key="6">
    <source>
        <dbReference type="ARBA" id="ARBA00022491"/>
    </source>
</evidence>
<dbReference type="PANTHER" id="PTHR15111:SF0">
    <property type="entry name" value="UNCONVENTIONAL PREFOLDIN RPB5 INTERACTOR 1"/>
    <property type="match status" value="1"/>
</dbReference>
<dbReference type="GO" id="GO:0005739">
    <property type="term" value="C:mitochondrion"/>
    <property type="evidence" value="ECO:0007669"/>
    <property type="project" value="UniProtKB-SubCell"/>
</dbReference>
<dbReference type="STRING" id="62062.ENSHHUP00000019862"/>
<evidence type="ECO:0000256" key="13">
    <source>
        <dbReference type="ARBA" id="ARBA00023273"/>
    </source>
</evidence>
<evidence type="ECO:0000256" key="11">
    <source>
        <dbReference type="ARBA" id="ARBA00023242"/>
    </source>
</evidence>
<keyword evidence="12" id="KW-0650">Protein phosphatase inhibitor</keyword>
<comment type="similarity">
    <text evidence="14">Belongs to the RNA polymerase II subunit 5-mediating protein family.</text>
</comment>
<reference evidence="20" key="2">
    <citation type="submission" date="2025-08" db="UniProtKB">
        <authorList>
            <consortium name="Ensembl"/>
        </authorList>
    </citation>
    <scope>IDENTIFICATION</scope>
</reference>
<feature type="compositionally biased region" description="Basic residues" evidence="19">
    <location>
        <begin position="400"/>
        <end position="412"/>
    </location>
</feature>
<protein>
    <recommendedName>
        <fullName evidence="18">Protein phosphatase 1 regulatory subunit 19</fullName>
    </recommendedName>
    <alternativeName>
        <fullName evidence="17">RNA polymerase II subunit 5-mediating protein</fullName>
    </alternativeName>
</protein>
<evidence type="ECO:0000256" key="10">
    <source>
        <dbReference type="ARBA" id="ARBA00023163"/>
    </source>
</evidence>
<evidence type="ECO:0000256" key="19">
    <source>
        <dbReference type="SAM" id="MobiDB-lite"/>
    </source>
</evidence>
<evidence type="ECO:0000256" key="7">
    <source>
        <dbReference type="ARBA" id="ARBA00022553"/>
    </source>
</evidence>
<dbReference type="GeneTree" id="ENSGT00390000002362"/>
<evidence type="ECO:0000256" key="18">
    <source>
        <dbReference type="ARBA" id="ARBA00082683"/>
    </source>
</evidence>
<keyword evidence="8" id="KW-0805">Transcription regulation</keyword>
<dbReference type="FunFam" id="1.10.287.370:FF:000008">
    <property type="entry name" value="unconventional prefoldin RPB5 interactor 1"/>
    <property type="match status" value="1"/>
</dbReference>
<evidence type="ECO:0000256" key="12">
    <source>
        <dbReference type="ARBA" id="ARBA00023272"/>
    </source>
</evidence>
<evidence type="ECO:0000256" key="17">
    <source>
        <dbReference type="ARBA" id="ARBA00078910"/>
    </source>
</evidence>
<dbReference type="GO" id="GO:0000122">
    <property type="term" value="P:negative regulation of transcription by RNA polymerase II"/>
    <property type="evidence" value="ECO:0007669"/>
    <property type="project" value="TreeGrafter"/>
</dbReference>
<accession>A0A4W5KTF3</accession>
<dbReference type="GO" id="GO:0004864">
    <property type="term" value="F:protein phosphatase inhibitor activity"/>
    <property type="evidence" value="ECO:0007669"/>
    <property type="project" value="UniProtKB-KW"/>
</dbReference>
<comment type="subunit">
    <text evidence="16">Homodimer. Component of the PAQosome complex which is responsible for the biogenesis of several protein complexes and which consists of R2TP complex members RUVBL1, RUVBL2, RPAP3 and PIH1D1, URI complex members PFDN2, PFDN6, PDRG1, UXT and URI1 as well as ASDURF, POLR2E and DNAAF10/WDR92. Interacts with POLR2E/RPB5, RUVBL2 and RUVBL1. Interacts with PFDN2, PFDN4 and STAP1; the interactions are phosphorylation-dependent and occur in a growth-dependent manner in the mitochondrion. Interacts with UXT. Interacts with PPP1CC; the interaction is phosphorylation-dependent and occurs in a growth factor-dependent manner. Interacts (via the middle C-terminal region) with GTF2F1 and GTF2F2. Interacts with DMAP1. Interacts with TSC1 and TSC2. Interacts with PRPF8 and EFTUD2 in a ZNHIT2-dependent manner.</text>
</comment>
<dbReference type="GO" id="GO:0003714">
    <property type="term" value="F:transcription corepressor activity"/>
    <property type="evidence" value="ECO:0007669"/>
    <property type="project" value="TreeGrafter"/>
</dbReference>